<accession>A0A3M0B759</accession>
<dbReference type="AlphaFoldDB" id="A0A3M0B759"/>
<keyword evidence="3" id="KW-1185">Reference proteome</keyword>
<evidence type="ECO:0000313" key="2">
    <source>
        <dbReference type="EMBL" id="RMA93250.1"/>
    </source>
</evidence>
<protein>
    <submittedName>
        <fullName evidence="2">Uncharacterized protein</fullName>
    </submittedName>
</protein>
<reference evidence="2 3" key="1">
    <citation type="submission" date="2018-10" db="EMBL/GenBank/DDBJ databases">
        <title>Genomic Encyclopedia of Archaeal and Bacterial Type Strains, Phase II (KMG-II): from individual species to whole genera.</title>
        <authorList>
            <person name="Goeker M."/>
        </authorList>
    </citation>
    <scope>NUCLEOTIDE SEQUENCE [LARGE SCALE GENOMIC DNA]</scope>
    <source>
        <strain evidence="2 3">VM1</strain>
    </source>
</reference>
<keyword evidence="1" id="KW-0175">Coiled coil</keyword>
<proteinExistence type="predicted"/>
<gene>
    <name evidence="2" type="ORF">CLV39_1311</name>
</gene>
<organism evidence="2 3">
    <name type="scientific">Hydrogenothermus marinus</name>
    <dbReference type="NCBI Taxonomy" id="133270"/>
    <lineage>
        <taxon>Bacteria</taxon>
        <taxon>Pseudomonadati</taxon>
        <taxon>Aquificota</taxon>
        <taxon>Aquificia</taxon>
        <taxon>Aquificales</taxon>
        <taxon>Hydrogenothermaceae</taxon>
        <taxon>Hydrogenothermus</taxon>
    </lineage>
</organism>
<name>A0A3M0B759_9AQUI</name>
<evidence type="ECO:0000313" key="3">
    <source>
        <dbReference type="Proteomes" id="UP000280842"/>
    </source>
</evidence>
<sequence length="97" mass="11391">MNEEELKSIIDKHLKKLNEVIEKKEIDTKTLDELIKDSNYILENYSSLKLSKSKDLLSKIQEILEKIKNLKENLLNNIEDLKSKGKAEISYLKNQKM</sequence>
<dbReference type="EMBL" id="REFO01000013">
    <property type="protein sequence ID" value="RMA93250.1"/>
    <property type="molecule type" value="Genomic_DNA"/>
</dbReference>
<feature type="coiled-coil region" evidence="1">
    <location>
        <begin position="53"/>
        <end position="84"/>
    </location>
</feature>
<comment type="caution">
    <text evidence="2">The sequence shown here is derived from an EMBL/GenBank/DDBJ whole genome shotgun (WGS) entry which is preliminary data.</text>
</comment>
<dbReference type="RefSeq" id="WP_121923421.1">
    <property type="nucleotide sequence ID" value="NZ_REFO01000013.1"/>
</dbReference>
<dbReference type="Proteomes" id="UP000280842">
    <property type="component" value="Unassembled WGS sequence"/>
</dbReference>
<evidence type="ECO:0000256" key="1">
    <source>
        <dbReference type="SAM" id="Coils"/>
    </source>
</evidence>